<keyword evidence="2" id="KW-0539">Nucleus</keyword>
<organism evidence="5 6">
    <name type="scientific">Meripilus lineatus</name>
    <dbReference type="NCBI Taxonomy" id="2056292"/>
    <lineage>
        <taxon>Eukaryota</taxon>
        <taxon>Fungi</taxon>
        <taxon>Dikarya</taxon>
        <taxon>Basidiomycota</taxon>
        <taxon>Agaricomycotina</taxon>
        <taxon>Agaricomycetes</taxon>
        <taxon>Polyporales</taxon>
        <taxon>Meripilaceae</taxon>
        <taxon>Meripilus</taxon>
    </lineage>
</organism>
<evidence type="ECO:0000313" key="5">
    <source>
        <dbReference type="EMBL" id="KAJ3491364.1"/>
    </source>
</evidence>
<evidence type="ECO:0000256" key="2">
    <source>
        <dbReference type="ARBA" id="ARBA00023242"/>
    </source>
</evidence>
<evidence type="ECO:0000256" key="1">
    <source>
        <dbReference type="ARBA" id="ARBA00004123"/>
    </source>
</evidence>
<dbReference type="SMART" id="SM00298">
    <property type="entry name" value="CHROMO"/>
    <property type="match status" value="1"/>
</dbReference>
<dbReference type="GO" id="GO:0005634">
    <property type="term" value="C:nucleus"/>
    <property type="evidence" value="ECO:0007669"/>
    <property type="project" value="UniProtKB-SubCell"/>
</dbReference>
<proteinExistence type="predicted"/>
<comment type="caution">
    <text evidence="5">The sequence shown here is derived from an EMBL/GenBank/DDBJ whole genome shotgun (WGS) entry which is preliminary data.</text>
</comment>
<feature type="compositionally biased region" description="Acidic residues" evidence="3">
    <location>
        <begin position="14"/>
        <end position="49"/>
    </location>
</feature>
<name>A0AAD5YJ02_9APHY</name>
<evidence type="ECO:0000256" key="3">
    <source>
        <dbReference type="SAM" id="MobiDB-lite"/>
    </source>
</evidence>
<dbReference type="EMBL" id="JANAWD010000013">
    <property type="protein sequence ID" value="KAJ3491364.1"/>
    <property type="molecule type" value="Genomic_DNA"/>
</dbReference>
<protein>
    <recommendedName>
        <fullName evidence="4">Chromo domain-containing protein</fullName>
    </recommendedName>
</protein>
<sequence length="276" mass="31284">MPVAVKKAAKAVDSDQEMDDVEETQNQEVDNQEAGEGEEEGEEGEEEEYEIEAILEARRGVFPEGRVGYLVKWKGFDSSQNSWVAEEDANADDLIKEFWHKNKKEKRGRKLDIKPKNASARAAQSSTKARSSDDDAPPPPPKRGRQSKAAVAQSISEDEEEDVEVPKPKKARQATKKTTEASSSRKSKQPPPPQNDDEDMVEEEEEFSNLKKLKSLDDWSQYVERIDTIERVEDGTLFVYFILNNKGKGKVGDQHRCRERSDICRKKMPQIVSISE</sequence>
<dbReference type="InterPro" id="IPR016197">
    <property type="entry name" value="Chromo-like_dom_sf"/>
</dbReference>
<dbReference type="Gene3D" id="2.40.50.40">
    <property type="match status" value="2"/>
</dbReference>
<feature type="region of interest" description="Disordered" evidence="3">
    <location>
        <begin position="99"/>
        <end position="208"/>
    </location>
</feature>
<feature type="compositionally biased region" description="Acidic residues" evidence="3">
    <location>
        <begin position="195"/>
        <end position="207"/>
    </location>
</feature>
<dbReference type="InterPro" id="IPR023780">
    <property type="entry name" value="Chromo_domain"/>
</dbReference>
<dbReference type="PANTHER" id="PTHR22812">
    <property type="entry name" value="CHROMOBOX PROTEIN"/>
    <property type="match status" value="1"/>
</dbReference>
<dbReference type="PROSITE" id="PS50013">
    <property type="entry name" value="CHROMO_2"/>
    <property type="match status" value="1"/>
</dbReference>
<feature type="domain" description="Chromo" evidence="4">
    <location>
        <begin position="49"/>
        <end position="110"/>
    </location>
</feature>
<dbReference type="GO" id="GO:0006338">
    <property type="term" value="P:chromatin remodeling"/>
    <property type="evidence" value="ECO:0007669"/>
    <property type="project" value="UniProtKB-ARBA"/>
</dbReference>
<keyword evidence="6" id="KW-1185">Reference proteome</keyword>
<reference evidence="5" key="1">
    <citation type="submission" date="2022-07" db="EMBL/GenBank/DDBJ databases">
        <title>Genome Sequence of Physisporinus lineatus.</title>
        <authorList>
            <person name="Buettner E."/>
        </authorList>
    </citation>
    <scope>NUCLEOTIDE SEQUENCE</scope>
    <source>
        <strain evidence="5">VT162</strain>
    </source>
</reference>
<accession>A0AAD5YJ02</accession>
<dbReference type="Proteomes" id="UP001212997">
    <property type="component" value="Unassembled WGS sequence"/>
</dbReference>
<dbReference type="InterPro" id="IPR051219">
    <property type="entry name" value="Heterochromatin_chromo-domain"/>
</dbReference>
<dbReference type="InterPro" id="IPR000953">
    <property type="entry name" value="Chromo/chromo_shadow_dom"/>
</dbReference>
<feature type="region of interest" description="Disordered" evidence="3">
    <location>
        <begin position="1"/>
        <end position="49"/>
    </location>
</feature>
<gene>
    <name evidence="5" type="ORF">NLI96_g756</name>
</gene>
<evidence type="ECO:0000313" key="6">
    <source>
        <dbReference type="Proteomes" id="UP001212997"/>
    </source>
</evidence>
<dbReference type="Pfam" id="PF00385">
    <property type="entry name" value="Chromo"/>
    <property type="match status" value="1"/>
</dbReference>
<dbReference type="AlphaFoldDB" id="A0AAD5YJ02"/>
<comment type="subcellular location">
    <subcellularLocation>
        <location evidence="1">Nucleus</location>
    </subcellularLocation>
</comment>
<evidence type="ECO:0000259" key="4">
    <source>
        <dbReference type="PROSITE" id="PS50013"/>
    </source>
</evidence>
<dbReference type="SUPFAM" id="SSF54160">
    <property type="entry name" value="Chromo domain-like"/>
    <property type="match status" value="1"/>
</dbReference>